<dbReference type="AlphaFoldDB" id="A0A4Y7TH20"/>
<sequence>MELAFDGTQASGNRLDMFSNTWGFHVNDLRLIQAQNFHHHAHNSSGKRLANLSELLQPLDDVSHKRNRKMVPPDSACLAGTREPLFHLYMTRGNESYADDRELTKPLGTRKSRSST</sequence>
<organism evidence="2 3">
    <name type="scientific">Coprinellus micaceus</name>
    <name type="common">Glistening ink-cap mushroom</name>
    <name type="synonym">Coprinus micaceus</name>
    <dbReference type="NCBI Taxonomy" id="71717"/>
    <lineage>
        <taxon>Eukaryota</taxon>
        <taxon>Fungi</taxon>
        <taxon>Dikarya</taxon>
        <taxon>Basidiomycota</taxon>
        <taxon>Agaricomycotina</taxon>
        <taxon>Agaricomycetes</taxon>
        <taxon>Agaricomycetidae</taxon>
        <taxon>Agaricales</taxon>
        <taxon>Agaricineae</taxon>
        <taxon>Psathyrellaceae</taxon>
        <taxon>Coprinellus</taxon>
    </lineage>
</organism>
<dbReference type="EMBL" id="QPFP01000014">
    <property type="protein sequence ID" value="TEB32872.1"/>
    <property type="molecule type" value="Genomic_DNA"/>
</dbReference>
<dbReference type="Proteomes" id="UP000298030">
    <property type="component" value="Unassembled WGS sequence"/>
</dbReference>
<protein>
    <submittedName>
        <fullName evidence="2">Uncharacterized protein</fullName>
    </submittedName>
</protein>
<comment type="caution">
    <text evidence="2">The sequence shown here is derived from an EMBL/GenBank/DDBJ whole genome shotgun (WGS) entry which is preliminary data.</text>
</comment>
<evidence type="ECO:0000313" key="2">
    <source>
        <dbReference type="EMBL" id="TEB32872.1"/>
    </source>
</evidence>
<reference evidence="2 3" key="1">
    <citation type="journal article" date="2019" name="Nat. Ecol. Evol.">
        <title>Megaphylogeny resolves global patterns of mushroom evolution.</title>
        <authorList>
            <person name="Varga T."/>
            <person name="Krizsan K."/>
            <person name="Foldi C."/>
            <person name="Dima B."/>
            <person name="Sanchez-Garcia M."/>
            <person name="Sanchez-Ramirez S."/>
            <person name="Szollosi G.J."/>
            <person name="Szarkandi J.G."/>
            <person name="Papp V."/>
            <person name="Albert L."/>
            <person name="Andreopoulos W."/>
            <person name="Angelini C."/>
            <person name="Antonin V."/>
            <person name="Barry K.W."/>
            <person name="Bougher N.L."/>
            <person name="Buchanan P."/>
            <person name="Buyck B."/>
            <person name="Bense V."/>
            <person name="Catcheside P."/>
            <person name="Chovatia M."/>
            <person name="Cooper J."/>
            <person name="Damon W."/>
            <person name="Desjardin D."/>
            <person name="Finy P."/>
            <person name="Geml J."/>
            <person name="Haridas S."/>
            <person name="Hughes K."/>
            <person name="Justo A."/>
            <person name="Karasinski D."/>
            <person name="Kautmanova I."/>
            <person name="Kiss B."/>
            <person name="Kocsube S."/>
            <person name="Kotiranta H."/>
            <person name="LaButti K.M."/>
            <person name="Lechner B.E."/>
            <person name="Liimatainen K."/>
            <person name="Lipzen A."/>
            <person name="Lukacs Z."/>
            <person name="Mihaltcheva S."/>
            <person name="Morgado L.N."/>
            <person name="Niskanen T."/>
            <person name="Noordeloos M.E."/>
            <person name="Ohm R.A."/>
            <person name="Ortiz-Santana B."/>
            <person name="Ovrebo C."/>
            <person name="Racz N."/>
            <person name="Riley R."/>
            <person name="Savchenko A."/>
            <person name="Shiryaev A."/>
            <person name="Soop K."/>
            <person name="Spirin V."/>
            <person name="Szebenyi C."/>
            <person name="Tomsovsky M."/>
            <person name="Tulloss R.E."/>
            <person name="Uehling J."/>
            <person name="Grigoriev I.V."/>
            <person name="Vagvolgyi C."/>
            <person name="Papp T."/>
            <person name="Martin F.M."/>
            <person name="Miettinen O."/>
            <person name="Hibbett D.S."/>
            <person name="Nagy L.G."/>
        </authorList>
    </citation>
    <scope>NUCLEOTIDE SEQUENCE [LARGE SCALE GENOMIC DNA]</scope>
    <source>
        <strain evidence="2 3">FP101781</strain>
    </source>
</reference>
<evidence type="ECO:0000256" key="1">
    <source>
        <dbReference type="SAM" id="MobiDB-lite"/>
    </source>
</evidence>
<proteinExistence type="predicted"/>
<accession>A0A4Y7TH20</accession>
<dbReference type="OrthoDB" id="10588814at2759"/>
<keyword evidence="3" id="KW-1185">Reference proteome</keyword>
<evidence type="ECO:0000313" key="3">
    <source>
        <dbReference type="Proteomes" id="UP000298030"/>
    </source>
</evidence>
<feature type="region of interest" description="Disordered" evidence="1">
    <location>
        <begin position="97"/>
        <end position="116"/>
    </location>
</feature>
<name>A0A4Y7TH20_COPMI</name>
<gene>
    <name evidence="2" type="ORF">FA13DRAFT_1708842</name>
</gene>